<accession>A0A7W9SKV4</accession>
<name>A0A7W9SKV4_ARMRO</name>
<dbReference type="EMBL" id="JACHGW010000001">
    <property type="protein sequence ID" value="MBB6048471.1"/>
    <property type="molecule type" value="Genomic_DNA"/>
</dbReference>
<protein>
    <submittedName>
        <fullName evidence="1">Uncharacterized protein</fullName>
    </submittedName>
</protein>
<evidence type="ECO:0000313" key="1">
    <source>
        <dbReference type="EMBL" id="MBB6048471.1"/>
    </source>
</evidence>
<organism evidence="1 2">
    <name type="scientific">Armatimonas rosea</name>
    <dbReference type="NCBI Taxonomy" id="685828"/>
    <lineage>
        <taxon>Bacteria</taxon>
        <taxon>Bacillati</taxon>
        <taxon>Armatimonadota</taxon>
        <taxon>Armatimonadia</taxon>
        <taxon>Armatimonadales</taxon>
        <taxon>Armatimonadaceae</taxon>
        <taxon>Armatimonas</taxon>
    </lineage>
</organism>
<dbReference type="AlphaFoldDB" id="A0A7W9SKV4"/>
<proteinExistence type="predicted"/>
<evidence type="ECO:0000313" key="2">
    <source>
        <dbReference type="Proteomes" id="UP000520814"/>
    </source>
</evidence>
<gene>
    <name evidence="1" type="ORF">HNQ39_000233</name>
</gene>
<dbReference type="Proteomes" id="UP000520814">
    <property type="component" value="Unassembled WGS sequence"/>
</dbReference>
<keyword evidence="2" id="KW-1185">Reference proteome</keyword>
<comment type="caution">
    <text evidence="1">The sequence shown here is derived from an EMBL/GenBank/DDBJ whole genome shotgun (WGS) entry which is preliminary data.</text>
</comment>
<reference evidence="1 2" key="1">
    <citation type="submission" date="2020-08" db="EMBL/GenBank/DDBJ databases">
        <title>Genomic Encyclopedia of Type Strains, Phase IV (KMG-IV): sequencing the most valuable type-strain genomes for metagenomic binning, comparative biology and taxonomic classification.</title>
        <authorList>
            <person name="Goeker M."/>
        </authorList>
    </citation>
    <scope>NUCLEOTIDE SEQUENCE [LARGE SCALE GENOMIC DNA]</scope>
    <source>
        <strain evidence="1 2">DSM 23562</strain>
    </source>
</reference>
<dbReference type="RefSeq" id="WP_184192086.1">
    <property type="nucleotide sequence ID" value="NZ_JACHGW010000001.1"/>
</dbReference>
<sequence>MLLPLSLPLPALVAPAPHHTRAEPTLVLPSLQLTTRRFTGARAWSWVPRAAFVIAGPLEGGSQLVMNVSKPDGTAWFSSPMETPELAAGAWGTVTLPELGEDKAISQSGTCRFQIVLKNALTGTKKTLFSGTFLVKTIKDRFDKSPGALEFYVDQDWNLPLGYLGMNLQIDEEAPVLEIRLWLRGTPESLEGLGAYLFYKGQQLASSKHLGAGGSPDEIYLTHDERLTTPGQNTGDPSWVRLKLTCVKVRLYRDQSKLSANNYSSRHFLATNPGSYELKLLRDGKPIRSATFTVDEKGLVVNDGIGARLGTLWYFLPIKIEPGAEPATSLAAYKTGAFYGNPIPGFIAP</sequence>